<evidence type="ECO:0000259" key="3">
    <source>
        <dbReference type="PROSITE" id="PS50893"/>
    </source>
</evidence>
<feature type="non-terminal residue" evidence="4">
    <location>
        <position position="1"/>
    </location>
</feature>
<sequence length="218" mass="24379">GVSGNGQSELAEVIAGLRKPTQGKVFIKGINVTNWSPSQLLDYGLSYIPEERMRDGVVQEFNIEENLILKDHIHPPYAKGIFMNFHKIGQESERLIKNFDIRTPSRYTSLKSLSGGNIQKLILARELSRKPSVLVAAQPTRGLDISATEYVHRQLIEQRIKLKTATLLISDDLDEILSLADRIAVIYEGEIMGVVKRNEVSVEELGMMMGGVHKDNIP</sequence>
<dbReference type="InterPro" id="IPR003439">
    <property type="entry name" value="ABC_transporter-like_ATP-bd"/>
</dbReference>
<dbReference type="AlphaFoldDB" id="A0A2M7PP96"/>
<evidence type="ECO:0000313" key="4">
    <source>
        <dbReference type="EMBL" id="PIY32438.1"/>
    </source>
</evidence>
<feature type="domain" description="ABC transporter" evidence="3">
    <location>
        <begin position="1"/>
        <end position="213"/>
    </location>
</feature>
<dbReference type="Proteomes" id="UP000230646">
    <property type="component" value="Unassembled WGS sequence"/>
</dbReference>
<dbReference type="RefSeq" id="WP_406607622.1">
    <property type="nucleotide sequence ID" value="NZ_PFKO01000222.1"/>
</dbReference>
<dbReference type="InterPro" id="IPR027417">
    <property type="entry name" value="P-loop_NTPase"/>
</dbReference>
<dbReference type="Gene3D" id="3.40.50.300">
    <property type="entry name" value="P-loop containing nucleotide triphosphate hydrolases"/>
    <property type="match status" value="1"/>
</dbReference>
<gene>
    <name evidence="4" type="ORF">COZ07_05645</name>
</gene>
<dbReference type="PROSITE" id="PS00211">
    <property type="entry name" value="ABC_TRANSPORTER_1"/>
    <property type="match status" value="1"/>
</dbReference>
<comment type="caution">
    <text evidence="4">The sequence shown here is derived from an EMBL/GenBank/DDBJ whole genome shotgun (WGS) entry which is preliminary data.</text>
</comment>
<protein>
    <submittedName>
        <fullName evidence="4">Heme ABC transporter ATP-binding protein</fullName>
    </submittedName>
</protein>
<dbReference type="PANTHER" id="PTHR43790">
    <property type="entry name" value="CARBOHYDRATE TRANSPORT ATP-BINDING PROTEIN MG119-RELATED"/>
    <property type="match status" value="1"/>
</dbReference>
<evidence type="ECO:0000313" key="5">
    <source>
        <dbReference type="Proteomes" id="UP000230646"/>
    </source>
</evidence>
<keyword evidence="1" id="KW-0547">Nucleotide-binding</keyword>
<dbReference type="InterPro" id="IPR017871">
    <property type="entry name" value="ABC_transporter-like_CS"/>
</dbReference>
<reference evidence="4 5" key="1">
    <citation type="submission" date="2017-09" db="EMBL/GenBank/DDBJ databases">
        <title>Depth-based differentiation of microbial function through sediment-hosted aquifers and enrichment of novel symbionts in the deep terrestrial subsurface.</title>
        <authorList>
            <person name="Probst A.J."/>
            <person name="Ladd B."/>
            <person name="Jarett J.K."/>
            <person name="Geller-Mcgrath D.E."/>
            <person name="Sieber C.M."/>
            <person name="Emerson J.B."/>
            <person name="Anantharaman K."/>
            <person name="Thomas B.C."/>
            <person name="Malmstrom R."/>
            <person name="Stieglmeier M."/>
            <person name="Klingl A."/>
            <person name="Woyke T."/>
            <person name="Ryan C.M."/>
            <person name="Banfield J.F."/>
        </authorList>
    </citation>
    <scope>NUCLEOTIDE SEQUENCE [LARGE SCALE GENOMIC DNA]</scope>
    <source>
        <strain evidence="4">CG_4_10_14_3_um_filter_34_13</strain>
    </source>
</reference>
<dbReference type="GO" id="GO:0005524">
    <property type="term" value="F:ATP binding"/>
    <property type="evidence" value="ECO:0007669"/>
    <property type="project" value="UniProtKB-KW"/>
</dbReference>
<keyword evidence="2 4" id="KW-0067">ATP-binding</keyword>
<dbReference type="EMBL" id="PFKO01000222">
    <property type="protein sequence ID" value="PIY32438.1"/>
    <property type="molecule type" value="Genomic_DNA"/>
</dbReference>
<name>A0A2M7PP96_9BACT</name>
<evidence type="ECO:0000256" key="1">
    <source>
        <dbReference type="ARBA" id="ARBA00022741"/>
    </source>
</evidence>
<dbReference type="CDD" id="cd03215">
    <property type="entry name" value="ABC_Carb_Monos_II"/>
    <property type="match status" value="1"/>
</dbReference>
<proteinExistence type="predicted"/>
<organism evidence="4 5">
    <name type="scientific">Candidatus Infernicultor aquiphilus</name>
    <dbReference type="NCBI Taxonomy" id="1805029"/>
    <lineage>
        <taxon>Bacteria</taxon>
        <taxon>Pseudomonadati</taxon>
        <taxon>Atribacterota</taxon>
        <taxon>Candidatus Phoenicimicrobiia</taxon>
        <taxon>Candidatus Pheonicimicrobiales</taxon>
        <taxon>Candidatus Phoenicimicrobiaceae</taxon>
        <taxon>Candidatus Infernicultor</taxon>
    </lineage>
</organism>
<dbReference type="GO" id="GO:0016887">
    <property type="term" value="F:ATP hydrolysis activity"/>
    <property type="evidence" value="ECO:0007669"/>
    <property type="project" value="InterPro"/>
</dbReference>
<dbReference type="InterPro" id="IPR050107">
    <property type="entry name" value="ABC_carbohydrate_import_ATPase"/>
</dbReference>
<dbReference type="PROSITE" id="PS50893">
    <property type="entry name" value="ABC_TRANSPORTER_2"/>
    <property type="match status" value="1"/>
</dbReference>
<accession>A0A2M7PP96</accession>
<dbReference type="SUPFAM" id="SSF52540">
    <property type="entry name" value="P-loop containing nucleoside triphosphate hydrolases"/>
    <property type="match status" value="1"/>
</dbReference>
<evidence type="ECO:0000256" key="2">
    <source>
        <dbReference type="ARBA" id="ARBA00022840"/>
    </source>
</evidence>
<dbReference type="PANTHER" id="PTHR43790:SF4">
    <property type="entry name" value="GUANOSINE IMPORT ATP-BINDING PROTEIN NUPO"/>
    <property type="match status" value="1"/>
</dbReference>
<dbReference type="Pfam" id="PF00005">
    <property type="entry name" value="ABC_tran"/>
    <property type="match status" value="1"/>
</dbReference>